<name>A0ABQ1MHB7_9BACT</name>
<dbReference type="SUPFAM" id="SSF143011">
    <property type="entry name" value="RelE-like"/>
    <property type="match status" value="1"/>
</dbReference>
<keyword evidence="1" id="KW-1277">Toxin-antitoxin system</keyword>
<dbReference type="Pfam" id="PF05016">
    <property type="entry name" value="ParE_toxin"/>
    <property type="match status" value="1"/>
</dbReference>
<evidence type="ECO:0000313" key="2">
    <source>
        <dbReference type="EMBL" id="GGC39007.1"/>
    </source>
</evidence>
<evidence type="ECO:0000313" key="3">
    <source>
        <dbReference type="Proteomes" id="UP000635885"/>
    </source>
</evidence>
<dbReference type="Gene3D" id="3.30.2310.20">
    <property type="entry name" value="RelE-like"/>
    <property type="match status" value="1"/>
</dbReference>
<gene>
    <name evidence="2" type="ORF">GCM10010993_17180</name>
</gene>
<reference evidence="3" key="1">
    <citation type="journal article" date="2019" name="Int. J. Syst. Evol. Microbiol.">
        <title>The Global Catalogue of Microorganisms (GCM) 10K type strain sequencing project: providing services to taxonomists for standard genome sequencing and annotation.</title>
        <authorList>
            <consortium name="The Broad Institute Genomics Platform"/>
            <consortium name="The Broad Institute Genome Sequencing Center for Infectious Disease"/>
            <person name="Wu L."/>
            <person name="Ma J."/>
        </authorList>
    </citation>
    <scope>NUCLEOTIDE SEQUENCE [LARGE SCALE GENOMIC DNA]</scope>
    <source>
        <strain evidence="3">CGMCC 1.12479</strain>
    </source>
</reference>
<dbReference type="EMBL" id="BMFD01000005">
    <property type="protein sequence ID" value="GGC39007.1"/>
    <property type="molecule type" value="Genomic_DNA"/>
</dbReference>
<accession>A0ABQ1MHB7</accession>
<evidence type="ECO:0008006" key="4">
    <source>
        <dbReference type="Google" id="ProtNLM"/>
    </source>
</evidence>
<comment type="caution">
    <text evidence="2">The sequence shown here is derived from an EMBL/GenBank/DDBJ whole genome shotgun (WGS) entry which is preliminary data.</text>
</comment>
<proteinExistence type="predicted"/>
<organism evidence="2 3">
    <name type="scientific">Belliella aquatica</name>
    <dbReference type="NCBI Taxonomy" id="1323734"/>
    <lineage>
        <taxon>Bacteria</taxon>
        <taxon>Pseudomonadati</taxon>
        <taxon>Bacteroidota</taxon>
        <taxon>Cytophagia</taxon>
        <taxon>Cytophagales</taxon>
        <taxon>Cyclobacteriaceae</taxon>
        <taxon>Belliella</taxon>
    </lineage>
</organism>
<protein>
    <recommendedName>
        <fullName evidence="4">Plasmid stabilization system protein</fullName>
    </recommendedName>
</protein>
<sequence>MARKSIIWTKTAVRQRREILKYWVNRNKSNTYSKKLIKKIKNKVTFISENPEAGKLTNHKDSRESAMGNFSIYYQIVEESIIITAFWDNRQDPDELIKILKS</sequence>
<dbReference type="Proteomes" id="UP000635885">
    <property type="component" value="Unassembled WGS sequence"/>
</dbReference>
<evidence type="ECO:0000256" key="1">
    <source>
        <dbReference type="ARBA" id="ARBA00022649"/>
    </source>
</evidence>
<keyword evidence="3" id="KW-1185">Reference proteome</keyword>
<dbReference type="InterPro" id="IPR035093">
    <property type="entry name" value="RelE/ParE_toxin_dom_sf"/>
</dbReference>
<dbReference type="InterPro" id="IPR007712">
    <property type="entry name" value="RelE/ParE_toxin"/>
</dbReference>
<dbReference type="RefSeq" id="WP_188441809.1">
    <property type="nucleotide sequence ID" value="NZ_BMFD01000005.1"/>
</dbReference>